<reference evidence="3 4" key="1">
    <citation type="submission" date="2011-09" db="EMBL/GenBank/DDBJ databases">
        <authorList>
            <consortium name="US DOE Joint Genome Institute (JGI-PGF)"/>
            <person name="Lucas S."/>
            <person name="Han J."/>
            <person name="Lapidus A."/>
            <person name="Cheng J.-F."/>
            <person name="Goodwin L."/>
            <person name="Pitluck S."/>
            <person name="Peters L."/>
            <person name="Land M.L."/>
            <person name="Hauser L."/>
            <person name="Brambilla E."/>
            <person name="Klenk H.-P."/>
            <person name="Woyke T.J."/>
        </authorList>
    </citation>
    <scope>NUCLEOTIDE SEQUENCE [LARGE SCALE GENOMIC DNA]</scope>
    <source>
        <strain evidence="3 4">K62</strain>
    </source>
</reference>
<dbReference type="InterPro" id="IPR002052">
    <property type="entry name" value="DNA_methylase_N6_adenine_CS"/>
</dbReference>
<evidence type="ECO:0000313" key="4">
    <source>
        <dbReference type="Proteomes" id="UP000005087"/>
    </source>
</evidence>
<dbReference type="STRING" id="928724.SacglDRAFT_00780"/>
<keyword evidence="3" id="KW-0489">Methyltransferase</keyword>
<dbReference type="HOGENOM" id="CLU_100602_0_0_11"/>
<evidence type="ECO:0000313" key="3">
    <source>
        <dbReference type="EMBL" id="EIE97725.1"/>
    </source>
</evidence>
<keyword evidence="3" id="KW-0808">Transferase</keyword>
<dbReference type="PANTHER" id="PTHR18895:SF74">
    <property type="entry name" value="MTRF1L RELEASE FACTOR GLUTAMINE METHYLTRANSFERASE"/>
    <property type="match status" value="1"/>
</dbReference>
<dbReference type="InterPro" id="IPR029063">
    <property type="entry name" value="SAM-dependent_MTases_sf"/>
</dbReference>
<name>I1CYF1_9PSEU</name>
<dbReference type="Gene3D" id="3.40.50.150">
    <property type="entry name" value="Vaccinia Virus protein VP39"/>
    <property type="match status" value="1"/>
</dbReference>
<dbReference type="CDD" id="cd02440">
    <property type="entry name" value="AdoMet_MTases"/>
    <property type="match status" value="1"/>
</dbReference>
<sequence>MVRTDDLTMPRGEPSLNRMTRRARRRYGPAMTEEPELPTYSPRMPPERIERIRRWHERAYRGDSEREEQRVTYFGRSIVVPPDVQPLTPVSELLGGAVLDEVRAGDRVLDMGTGSGVNAVLAAAKAETVLAVDINPKALEAARDNARRNGVADRIEVRHSDVFSHVEGRFDLIVFDPPFRWFRPRTLFETAITDENYEAMTRFFAGVRDHLTEDGRMLVFFGTSGDLDYLTFLSEKAGFDRTVVAERSLTKDGWQVDYVTFRMTPRR</sequence>
<protein>
    <submittedName>
        <fullName evidence="3">Methylase of polypeptide chain release factor</fullName>
    </submittedName>
</protein>
<dbReference type="PANTHER" id="PTHR18895">
    <property type="entry name" value="HEMK METHYLTRANSFERASE"/>
    <property type="match status" value="1"/>
</dbReference>
<gene>
    <name evidence="3" type="ORF">SacglDRAFT_00780</name>
</gene>
<dbReference type="Proteomes" id="UP000005087">
    <property type="component" value="Chromosome"/>
</dbReference>
<dbReference type="GO" id="GO:0003676">
    <property type="term" value="F:nucleic acid binding"/>
    <property type="evidence" value="ECO:0007669"/>
    <property type="project" value="InterPro"/>
</dbReference>
<keyword evidence="4" id="KW-1185">Reference proteome</keyword>
<evidence type="ECO:0000259" key="2">
    <source>
        <dbReference type="Pfam" id="PF05175"/>
    </source>
</evidence>
<dbReference type="SUPFAM" id="SSF53335">
    <property type="entry name" value="S-adenosyl-L-methionine-dependent methyltransferases"/>
    <property type="match status" value="1"/>
</dbReference>
<evidence type="ECO:0000256" key="1">
    <source>
        <dbReference type="SAM" id="MobiDB-lite"/>
    </source>
</evidence>
<feature type="region of interest" description="Disordered" evidence="1">
    <location>
        <begin position="25"/>
        <end position="44"/>
    </location>
</feature>
<dbReference type="AlphaFoldDB" id="I1CYF1"/>
<dbReference type="GO" id="GO:0036009">
    <property type="term" value="F:protein-glutamine N-methyltransferase activity"/>
    <property type="evidence" value="ECO:0007669"/>
    <property type="project" value="TreeGrafter"/>
</dbReference>
<dbReference type="InterPro" id="IPR050320">
    <property type="entry name" value="N5-glutamine_MTase"/>
</dbReference>
<dbReference type="PROSITE" id="PS00092">
    <property type="entry name" value="N6_MTASE"/>
    <property type="match status" value="1"/>
</dbReference>
<organism evidence="3 4">
    <name type="scientific">Saccharomonospora glauca K62</name>
    <dbReference type="NCBI Taxonomy" id="928724"/>
    <lineage>
        <taxon>Bacteria</taxon>
        <taxon>Bacillati</taxon>
        <taxon>Actinomycetota</taxon>
        <taxon>Actinomycetes</taxon>
        <taxon>Pseudonocardiales</taxon>
        <taxon>Pseudonocardiaceae</taxon>
        <taxon>Saccharomonospora</taxon>
    </lineage>
</organism>
<reference evidence="4" key="2">
    <citation type="submission" date="2012-01" db="EMBL/GenBank/DDBJ databases">
        <title>Noncontiguous Finished sequence of chromosome of Saccharomonospora glauca K62.</title>
        <authorList>
            <consortium name="US DOE Joint Genome Institute"/>
            <person name="Lucas S."/>
            <person name="Han J."/>
            <person name="Lapidus A."/>
            <person name="Cheng J.-F."/>
            <person name="Goodwin L."/>
            <person name="Pitluck S."/>
            <person name="Peters L."/>
            <person name="Mikhailova N."/>
            <person name="Held B."/>
            <person name="Detter J.C."/>
            <person name="Han C."/>
            <person name="Tapia R."/>
            <person name="Land M."/>
            <person name="Hauser L."/>
            <person name="Kyrpides N."/>
            <person name="Ivanova N."/>
            <person name="Pagani I."/>
            <person name="Brambilla E.-M."/>
            <person name="Klenk H.-P."/>
            <person name="Woyke T."/>
        </authorList>
    </citation>
    <scope>NUCLEOTIDE SEQUENCE [LARGE SCALE GENOMIC DNA]</scope>
    <source>
        <strain evidence="4">K62</strain>
    </source>
</reference>
<dbReference type="eggNOG" id="COG2890">
    <property type="taxonomic scope" value="Bacteria"/>
</dbReference>
<feature type="domain" description="Methyltransferase small" evidence="2">
    <location>
        <begin position="104"/>
        <end position="221"/>
    </location>
</feature>
<dbReference type="GO" id="GO:0032259">
    <property type="term" value="P:methylation"/>
    <property type="evidence" value="ECO:0007669"/>
    <property type="project" value="UniProtKB-KW"/>
</dbReference>
<proteinExistence type="predicted"/>
<dbReference type="Pfam" id="PF05175">
    <property type="entry name" value="MTS"/>
    <property type="match status" value="1"/>
</dbReference>
<accession>I1CYF1</accession>
<dbReference type="EMBL" id="CM001484">
    <property type="protein sequence ID" value="EIE97725.1"/>
    <property type="molecule type" value="Genomic_DNA"/>
</dbReference>
<dbReference type="InterPro" id="IPR007848">
    <property type="entry name" value="Small_mtfrase_dom"/>
</dbReference>